<dbReference type="HOGENOM" id="CLU_045683_0_0_4"/>
<name>Q1LHT9_CUPMC</name>
<evidence type="ECO:0000313" key="3">
    <source>
        <dbReference type="EMBL" id="ABF10287.1"/>
    </source>
</evidence>
<dbReference type="AlphaFoldDB" id="Q1LHT9"/>
<dbReference type="PIRSF" id="PIRSF017082">
    <property type="entry name" value="YflP"/>
    <property type="match status" value="1"/>
</dbReference>
<dbReference type="Pfam" id="PF03401">
    <property type="entry name" value="TctC"/>
    <property type="match status" value="1"/>
</dbReference>
<feature type="signal peptide" evidence="2">
    <location>
        <begin position="1"/>
        <end position="23"/>
    </location>
</feature>
<sequence length="324" mass="34149">MGISRRKLLMGTGIALLSRPLLASTWPARPIRLVVPFAAGGPGDFVARQIAMPLSRKLGQPVVVENKPGAGGNLGTQTVLDSEADGYSVLLNTVGMHAVNPLMFPDLRFQPRRDLAAVGVIATVPNVLVVHPTKLGVSNLADLVRLGRQRPNNLSYATYGAGSSPHIYGALLQKEAGFTAVAVPYKGSAPASSDVMAGNVDFLFDSMTTCIGQIRGGKLKALAITSAARSSLLPDVPTLQESGYPALDLKFWLALQVSAKTPAPVLQALREAVAACTQDATYGDALVARGAEPFRMAPASVQDFVNRDAARWTDLARSIGIKPE</sequence>
<dbReference type="PANTHER" id="PTHR42928">
    <property type="entry name" value="TRICARBOXYLATE-BINDING PROTEIN"/>
    <property type="match status" value="1"/>
</dbReference>
<dbReference type="RefSeq" id="WP_011517851.1">
    <property type="nucleotide sequence ID" value="NC_007973.1"/>
</dbReference>
<dbReference type="SUPFAM" id="SSF53850">
    <property type="entry name" value="Periplasmic binding protein-like II"/>
    <property type="match status" value="1"/>
</dbReference>
<dbReference type="Gene3D" id="3.40.190.150">
    <property type="entry name" value="Bordetella uptake gene, domain 1"/>
    <property type="match status" value="1"/>
</dbReference>
<gene>
    <name evidence="3" type="primary">bug</name>
    <name evidence="3" type="ordered locus">Rmet_3415</name>
</gene>
<dbReference type="PANTHER" id="PTHR42928:SF5">
    <property type="entry name" value="BLR1237 PROTEIN"/>
    <property type="match status" value="1"/>
</dbReference>
<evidence type="ECO:0000313" key="4">
    <source>
        <dbReference type="Proteomes" id="UP000002429"/>
    </source>
</evidence>
<proteinExistence type="inferred from homology"/>
<protein>
    <submittedName>
        <fullName evidence="3">Extra-cytoplasmic Solute Receptor protein</fullName>
    </submittedName>
</protein>
<dbReference type="InterPro" id="IPR005064">
    <property type="entry name" value="BUG"/>
</dbReference>
<evidence type="ECO:0000256" key="1">
    <source>
        <dbReference type="ARBA" id="ARBA00006987"/>
    </source>
</evidence>
<dbReference type="STRING" id="266264.Rmet_3415"/>
<dbReference type="InterPro" id="IPR042100">
    <property type="entry name" value="Bug_dom1"/>
</dbReference>
<keyword evidence="2" id="KW-0732">Signal</keyword>
<organism evidence="3 4">
    <name type="scientific">Cupriavidus metallidurans (strain ATCC 43123 / DSM 2839 / NBRC 102507 / CH34)</name>
    <name type="common">Ralstonia metallidurans</name>
    <dbReference type="NCBI Taxonomy" id="266264"/>
    <lineage>
        <taxon>Bacteria</taxon>
        <taxon>Pseudomonadati</taxon>
        <taxon>Pseudomonadota</taxon>
        <taxon>Betaproteobacteria</taxon>
        <taxon>Burkholderiales</taxon>
        <taxon>Burkholderiaceae</taxon>
        <taxon>Cupriavidus</taxon>
    </lineage>
</organism>
<dbReference type="EMBL" id="CP000352">
    <property type="protein sequence ID" value="ABF10287.1"/>
    <property type="molecule type" value="Genomic_DNA"/>
</dbReference>
<reference evidence="4" key="1">
    <citation type="journal article" date="2010" name="PLoS ONE">
        <title>The complete genome sequence of Cupriavidus metallidurans strain CH34, a master survivalist in harsh and anthropogenic environments.</title>
        <authorList>
            <person name="Janssen P.J."/>
            <person name="Van Houdt R."/>
            <person name="Moors H."/>
            <person name="Monsieurs P."/>
            <person name="Morin N."/>
            <person name="Michaux A."/>
            <person name="Benotmane M.A."/>
            <person name="Leys N."/>
            <person name="Vallaeys T."/>
            <person name="Lapidus A."/>
            <person name="Monchy S."/>
            <person name="Medigue C."/>
            <person name="Taghavi S."/>
            <person name="McCorkle S."/>
            <person name="Dunn J."/>
            <person name="van der Lelie D."/>
            <person name="Mergeay M."/>
        </authorList>
    </citation>
    <scope>NUCLEOTIDE SEQUENCE [LARGE SCALE GENOMIC DNA]</scope>
    <source>
        <strain evidence="4">ATCC 43123 / DSM 2839 / NBRC 102507 / CH34</strain>
    </source>
</reference>
<dbReference type="KEGG" id="rme:Rmet_3415"/>
<dbReference type="Proteomes" id="UP000002429">
    <property type="component" value="Chromosome"/>
</dbReference>
<accession>Q1LHT9</accession>
<feature type="chain" id="PRO_5004193480" evidence="2">
    <location>
        <begin position="24"/>
        <end position="324"/>
    </location>
</feature>
<dbReference type="eggNOG" id="COG3181">
    <property type="taxonomic scope" value="Bacteria"/>
</dbReference>
<evidence type="ECO:0000256" key="2">
    <source>
        <dbReference type="SAM" id="SignalP"/>
    </source>
</evidence>
<dbReference type="Gene3D" id="3.40.190.10">
    <property type="entry name" value="Periplasmic binding protein-like II"/>
    <property type="match status" value="1"/>
</dbReference>
<keyword evidence="3" id="KW-0675">Receptor</keyword>
<dbReference type="CDD" id="cd13578">
    <property type="entry name" value="PBP2_Bug27"/>
    <property type="match status" value="1"/>
</dbReference>
<keyword evidence="4" id="KW-1185">Reference proteome</keyword>
<comment type="similarity">
    <text evidence="1">Belongs to the UPF0065 (bug) family.</text>
</comment>